<keyword evidence="5 8" id="KW-1133">Transmembrane helix</keyword>
<dbReference type="PANTHER" id="PTHR33281">
    <property type="entry name" value="UPF0187 PROTEIN YNEE"/>
    <property type="match status" value="1"/>
</dbReference>
<organism evidence="9 10">
    <name type="scientific">Zasmidium cellare</name>
    <name type="common">Wine cellar mold</name>
    <name type="synonym">Racodium cellare</name>
    <dbReference type="NCBI Taxonomy" id="395010"/>
    <lineage>
        <taxon>Eukaryota</taxon>
        <taxon>Fungi</taxon>
        <taxon>Dikarya</taxon>
        <taxon>Ascomycota</taxon>
        <taxon>Pezizomycotina</taxon>
        <taxon>Dothideomycetes</taxon>
        <taxon>Dothideomycetidae</taxon>
        <taxon>Mycosphaerellales</taxon>
        <taxon>Mycosphaerellaceae</taxon>
        <taxon>Zasmidium</taxon>
    </lineage>
</organism>
<keyword evidence="3" id="KW-1003">Cell membrane</keyword>
<accession>A0ABR0EHE1</accession>
<gene>
    <name evidence="9" type="ORF">PRZ48_009107</name>
</gene>
<evidence type="ECO:0000256" key="1">
    <source>
        <dbReference type="ARBA" id="ARBA00004651"/>
    </source>
</evidence>
<evidence type="ECO:0000313" key="10">
    <source>
        <dbReference type="Proteomes" id="UP001305779"/>
    </source>
</evidence>
<keyword evidence="2" id="KW-0813">Transport</keyword>
<proteinExistence type="predicted"/>
<evidence type="ECO:0000256" key="8">
    <source>
        <dbReference type="SAM" id="Phobius"/>
    </source>
</evidence>
<protein>
    <submittedName>
        <fullName evidence="9">Uncharacterized protein</fullName>
    </submittedName>
</protein>
<dbReference type="EMBL" id="JAXOVC010000006">
    <property type="protein sequence ID" value="KAK4500915.1"/>
    <property type="molecule type" value="Genomic_DNA"/>
</dbReference>
<dbReference type="Pfam" id="PF25539">
    <property type="entry name" value="Bestrophin_2"/>
    <property type="match status" value="1"/>
</dbReference>
<feature type="transmembrane region" description="Helical" evidence="8">
    <location>
        <begin position="259"/>
        <end position="280"/>
    </location>
</feature>
<keyword evidence="10" id="KW-1185">Reference proteome</keyword>
<keyword evidence="6" id="KW-0406">Ion transport</keyword>
<keyword evidence="4 8" id="KW-0812">Transmembrane</keyword>
<feature type="transmembrane region" description="Helical" evidence="8">
    <location>
        <begin position="234"/>
        <end position="253"/>
    </location>
</feature>
<sequence>MAPLLFITIWATVLTCISRYYRDISFNHVLLTMAGFVVGMSLSFRSTTTYERYIEGRKYWAQLILNSRNLARLIWIHTVERHEDSPKLGKQDVLQKLAALNLLTAFAVALKHHLIFEPSVDYPDLALLVAHLNTFADEADQIKLHIRQVAWWHSVWHLTDLSVAQSNPLKYVKQSKPNLGNTPLENLTYLSCYYESVNKNGTLKNNLTAAQTIMSSLVEVLTGSERIVNTPLPIAYSISISQIMWAYVLSLPFQLYERLGLVTIPGTIIAGYIILGLAGIGRELENPSGYDVNDLPLDSFCQELASDIDVLTSSPPPLAVEEWTRESGAQVMWPFSGNYRAWEARSMEEIRTALKVKAVTKDATVERARCSRLSRLFTMCDAPLQRSRYA</sequence>
<evidence type="ECO:0000256" key="6">
    <source>
        <dbReference type="ARBA" id="ARBA00023065"/>
    </source>
</evidence>
<evidence type="ECO:0000256" key="3">
    <source>
        <dbReference type="ARBA" id="ARBA00022475"/>
    </source>
</evidence>
<keyword evidence="7 8" id="KW-0472">Membrane</keyword>
<dbReference type="InterPro" id="IPR044669">
    <property type="entry name" value="YneE/VCCN1/2-like"/>
</dbReference>
<reference evidence="9 10" key="1">
    <citation type="journal article" date="2023" name="G3 (Bethesda)">
        <title>A chromosome-level genome assembly of Zasmidium syzygii isolated from banana leaves.</title>
        <authorList>
            <person name="van Westerhoven A.C."/>
            <person name="Mehrabi R."/>
            <person name="Talebi R."/>
            <person name="Steentjes M.B.F."/>
            <person name="Corcolon B."/>
            <person name="Chong P.A."/>
            <person name="Kema G.H.J."/>
            <person name="Seidl M.F."/>
        </authorList>
    </citation>
    <scope>NUCLEOTIDE SEQUENCE [LARGE SCALE GENOMIC DNA]</scope>
    <source>
        <strain evidence="9 10">P124</strain>
    </source>
</reference>
<feature type="transmembrane region" description="Helical" evidence="8">
    <location>
        <begin position="28"/>
        <end position="44"/>
    </location>
</feature>
<comment type="subcellular location">
    <subcellularLocation>
        <location evidence="1">Cell membrane</location>
        <topology evidence="1">Multi-pass membrane protein</topology>
    </subcellularLocation>
</comment>
<dbReference type="Proteomes" id="UP001305779">
    <property type="component" value="Unassembled WGS sequence"/>
</dbReference>
<evidence type="ECO:0000313" key="9">
    <source>
        <dbReference type="EMBL" id="KAK4500915.1"/>
    </source>
</evidence>
<comment type="caution">
    <text evidence="9">The sequence shown here is derived from an EMBL/GenBank/DDBJ whole genome shotgun (WGS) entry which is preliminary data.</text>
</comment>
<evidence type="ECO:0000256" key="4">
    <source>
        <dbReference type="ARBA" id="ARBA00022692"/>
    </source>
</evidence>
<evidence type="ECO:0000256" key="7">
    <source>
        <dbReference type="ARBA" id="ARBA00023136"/>
    </source>
</evidence>
<name>A0ABR0EHE1_ZASCE</name>
<evidence type="ECO:0000256" key="5">
    <source>
        <dbReference type="ARBA" id="ARBA00022989"/>
    </source>
</evidence>
<evidence type="ECO:0000256" key="2">
    <source>
        <dbReference type="ARBA" id="ARBA00022448"/>
    </source>
</evidence>
<dbReference type="PANTHER" id="PTHR33281:SF19">
    <property type="entry name" value="VOLTAGE-DEPENDENT ANION CHANNEL-FORMING PROTEIN YNEE"/>
    <property type="match status" value="1"/>
</dbReference>